<comment type="caution">
    <text evidence="2">The sequence shown here is derived from an EMBL/GenBank/DDBJ whole genome shotgun (WGS) entry which is preliminary data.</text>
</comment>
<dbReference type="Gene3D" id="2.60.40.10">
    <property type="entry name" value="Immunoglobulins"/>
    <property type="match status" value="1"/>
</dbReference>
<sequence>PPVIAGEESEMKSVSVMKGDPVTLHVPQLQGNELIVWGFGDEGKRIAKHDMEAKSSLLYDTDERFRDRLKLDHQTGSLIITNSRTTDSGPYTVKISSNKQTSYKRFTVTVR</sequence>
<feature type="non-terminal residue" evidence="2">
    <location>
        <position position="1"/>
    </location>
</feature>
<evidence type="ECO:0000259" key="1">
    <source>
        <dbReference type="Pfam" id="PF07686"/>
    </source>
</evidence>
<dbReference type="InterPro" id="IPR036179">
    <property type="entry name" value="Ig-like_dom_sf"/>
</dbReference>
<protein>
    <recommendedName>
        <fullName evidence="1">Immunoglobulin V-set domain-containing protein</fullName>
    </recommendedName>
</protein>
<name>A0ABD0NI28_CIRMR</name>
<feature type="domain" description="Immunoglobulin V-set" evidence="1">
    <location>
        <begin position="12"/>
        <end position="110"/>
    </location>
</feature>
<accession>A0ABD0NI28</accession>
<dbReference type="EMBL" id="JAMKFB020000022">
    <property type="protein sequence ID" value="KAL0161050.1"/>
    <property type="molecule type" value="Genomic_DNA"/>
</dbReference>
<dbReference type="InterPro" id="IPR013783">
    <property type="entry name" value="Ig-like_fold"/>
</dbReference>
<dbReference type="AlphaFoldDB" id="A0ABD0NI28"/>
<reference evidence="2 3" key="1">
    <citation type="submission" date="2024-05" db="EMBL/GenBank/DDBJ databases">
        <title>Genome sequencing and assembly of Indian major carp, Cirrhinus mrigala (Hamilton, 1822).</title>
        <authorList>
            <person name="Mohindra V."/>
            <person name="Chowdhury L.M."/>
            <person name="Lal K."/>
            <person name="Jena J.K."/>
        </authorList>
    </citation>
    <scope>NUCLEOTIDE SEQUENCE [LARGE SCALE GENOMIC DNA]</scope>
    <source>
        <strain evidence="2">CM1030</strain>
        <tissue evidence="2">Blood</tissue>
    </source>
</reference>
<evidence type="ECO:0000313" key="3">
    <source>
        <dbReference type="Proteomes" id="UP001529510"/>
    </source>
</evidence>
<dbReference type="PANTHER" id="PTHR21063">
    <property type="entry name" value="LFA-3"/>
    <property type="match status" value="1"/>
</dbReference>
<dbReference type="InterPro" id="IPR013106">
    <property type="entry name" value="Ig_V-set"/>
</dbReference>
<feature type="non-terminal residue" evidence="2">
    <location>
        <position position="111"/>
    </location>
</feature>
<dbReference type="Pfam" id="PF07686">
    <property type="entry name" value="V-set"/>
    <property type="match status" value="1"/>
</dbReference>
<dbReference type="Proteomes" id="UP001529510">
    <property type="component" value="Unassembled WGS sequence"/>
</dbReference>
<evidence type="ECO:0000313" key="2">
    <source>
        <dbReference type="EMBL" id="KAL0161050.1"/>
    </source>
</evidence>
<dbReference type="SUPFAM" id="SSF48726">
    <property type="entry name" value="Immunoglobulin"/>
    <property type="match status" value="1"/>
</dbReference>
<gene>
    <name evidence="2" type="ORF">M9458_044775</name>
</gene>
<proteinExistence type="predicted"/>
<organism evidence="2 3">
    <name type="scientific">Cirrhinus mrigala</name>
    <name type="common">Mrigala</name>
    <dbReference type="NCBI Taxonomy" id="683832"/>
    <lineage>
        <taxon>Eukaryota</taxon>
        <taxon>Metazoa</taxon>
        <taxon>Chordata</taxon>
        <taxon>Craniata</taxon>
        <taxon>Vertebrata</taxon>
        <taxon>Euteleostomi</taxon>
        <taxon>Actinopterygii</taxon>
        <taxon>Neopterygii</taxon>
        <taxon>Teleostei</taxon>
        <taxon>Ostariophysi</taxon>
        <taxon>Cypriniformes</taxon>
        <taxon>Cyprinidae</taxon>
        <taxon>Labeoninae</taxon>
        <taxon>Labeonini</taxon>
        <taxon>Cirrhinus</taxon>
    </lineage>
</organism>
<dbReference type="PANTHER" id="PTHR21063:SF4">
    <property type="entry name" value="CD48 ANTIGEN-RELATED"/>
    <property type="match status" value="1"/>
</dbReference>
<keyword evidence="3" id="KW-1185">Reference proteome</keyword>